<evidence type="ECO:0000256" key="3">
    <source>
        <dbReference type="ARBA" id="ARBA00022705"/>
    </source>
</evidence>
<keyword evidence="9" id="KW-1133">Transmembrane helix</keyword>
<keyword evidence="6" id="KW-0239">DNA-directed DNA polymerase</keyword>
<protein>
    <recommendedName>
        <fullName evidence="7">DNA polymerase III polC-type</fullName>
    </recommendedName>
</protein>
<keyword evidence="9" id="KW-0472">Membrane</keyword>
<dbReference type="InterPro" id="IPR012337">
    <property type="entry name" value="RNaseH-like_sf"/>
</dbReference>
<evidence type="ECO:0000256" key="9">
    <source>
        <dbReference type="SAM" id="Phobius"/>
    </source>
</evidence>
<evidence type="ECO:0000256" key="6">
    <source>
        <dbReference type="ARBA" id="ARBA00022932"/>
    </source>
</evidence>
<keyword evidence="2" id="KW-0548">Nucleotidyltransferase</keyword>
<dbReference type="GO" id="GO:0008408">
    <property type="term" value="F:3'-5' exonuclease activity"/>
    <property type="evidence" value="ECO:0007669"/>
    <property type="project" value="TreeGrafter"/>
</dbReference>
<evidence type="ECO:0000256" key="4">
    <source>
        <dbReference type="ARBA" id="ARBA00022722"/>
    </source>
</evidence>
<dbReference type="PANTHER" id="PTHR30231">
    <property type="entry name" value="DNA POLYMERASE III SUBUNIT EPSILON"/>
    <property type="match status" value="1"/>
</dbReference>
<evidence type="ECO:0000256" key="8">
    <source>
        <dbReference type="SAM" id="MobiDB-lite"/>
    </source>
</evidence>
<dbReference type="InterPro" id="IPR013520">
    <property type="entry name" value="Ribonucl_H"/>
</dbReference>
<keyword evidence="5 11" id="KW-0269">Exonuclease</keyword>
<dbReference type="AlphaFoldDB" id="A0AAU7C5H7"/>
<dbReference type="EMBL" id="CP154878">
    <property type="protein sequence ID" value="XBG96539.1"/>
    <property type="molecule type" value="Genomic_DNA"/>
</dbReference>
<dbReference type="InterPro" id="IPR001357">
    <property type="entry name" value="BRCT_dom"/>
</dbReference>
<dbReference type="GO" id="GO:0003887">
    <property type="term" value="F:DNA-directed DNA polymerase activity"/>
    <property type="evidence" value="ECO:0007669"/>
    <property type="project" value="UniProtKB-KW"/>
</dbReference>
<name>A0AAU7C5H7_9LACO</name>
<dbReference type="FunFam" id="3.30.420.10:FF:000045">
    <property type="entry name" value="3'-5' exonuclease DinG"/>
    <property type="match status" value="1"/>
</dbReference>
<dbReference type="InterPro" id="IPR036420">
    <property type="entry name" value="BRCT_dom_sf"/>
</dbReference>
<dbReference type="SMART" id="SM00479">
    <property type="entry name" value="EXOIII"/>
    <property type="match status" value="1"/>
</dbReference>
<keyword evidence="3" id="KW-0235">DNA replication</keyword>
<dbReference type="Pfam" id="PF00929">
    <property type="entry name" value="RNase_T"/>
    <property type="match status" value="1"/>
</dbReference>
<dbReference type="CDD" id="cd17748">
    <property type="entry name" value="BRCT_DNA_ligase_like"/>
    <property type="match status" value="1"/>
</dbReference>
<evidence type="ECO:0000256" key="1">
    <source>
        <dbReference type="ARBA" id="ARBA00022679"/>
    </source>
</evidence>
<evidence type="ECO:0000256" key="7">
    <source>
        <dbReference type="ARBA" id="ARBA00070925"/>
    </source>
</evidence>
<dbReference type="KEGG" id="lalo:ABC765_05550"/>
<dbReference type="CDD" id="cd06127">
    <property type="entry name" value="DEDDh"/>
    <property type="match status" value="1"/>
</dbReference>
<reference evidence="11" key="1">
    <citation type="submission" date="2024-04" db="EMBL/GenBank/DDBJ databases">
        <title>Limosilactobacillus allomucosae sp. nov., a novel species isolated from wild boar faecal samples as a potential probiotics for domestic pigs.</title>
        <authorList>
            <person name="Chen B."/>
        </authorList>
    </citation>
    <scope>NUCLEOTIDE SEQUENCE</scope>
    <source>
        <strain evidence="11">WILCCON 0051</strain>
    </source>
</reference>
<dbReference type="Gene3D" id="3.40.50.10190">
    <property type="entry name" value="BRCT domain"/>
    <property type="match status" value="1"/>
</dbReference>
<dbReference type="SUPFAM" id="SSF52113">
    <property type="entry name" value="BRCT domain"/>
    <property type="match status" value="1"/>
</dbReference>
<evidence type="ECO:0000256" key="5">
    <source>
        <dbReference type="ARBA" id="ARBA00022839"/>
    </source>
</evidence>
<dbReference type="RefSeq" id="WP_347980896.1">
    <property type="nucleotide sequence ID" value="NZ_CP154878.1"/>
</dbReference>
<dbReference type="PROSITE" id="PS50172">
    <property type="entry name" value="BRCT"/>
    <property type="match status" value="1"/>
</dbReference>
<feature type="transmembrane region" description="Helical" evidence="9">
    <location>
        <begin position="30"/>
        <end position="49"/>
    </location>
</feature>
<dbReference type="PANTHER" id="PTHR30231:SF41">
    <property type="entry name" value="DNA POLYMERASE III SUBUNIT EPSILON"/>
    <property type="match status" value="1"/>
</dbReference>
<dbReference type="GO" id="GO:0045004">
    <property type="term" value="P:DNA replication proofreading"/>
    <property type="evidence" value="ECO:0007669"/>
    <property type="project" value="TreeGrafter"/>
</dbReference>
<keyword evidence="4" id="KW-0540">Nuclease</keyword>
<feature type="compositionally biased region" description="Polar residues" evidence="8">
    <location>
        <begin position="88"/>
        <end position="100"/>
    </location>
</feature>
<accession>A0AAU7C5H7</accession>
<dbReference type="GO" id="GO:0005829">
    <property type="term" value="C:cytosol"/>
    <property type="evidence" value="ECO:0007669"/>
    <property type="project" value="TreeGrafter"/>
</dbReference>
<sequence length="419" mass="47011">MYKLKNAILFLAVYIVIFFITMFINENLAAVMLAGIVIGVPIYLGYLLLETVKYFMNKKNTNVISSQQAPLQTRRRNRDKQVPKRNSDSSVQTNHVSQKVQAHESRQATTPIGKNSVKPVNDETTLPKETPKQAIVETNVHPIKMARRTDKPTVHHLRRKLKDFVVIDIETTGLQRDAKIIQLSSVKYKKDELVDTFNRYINPGIPVPADVSAITGITDQLLQDAPTFDEVVSDFVDFVGDLPWIGHNINGFDIPKLINNGLPLTEVSTIDTLRLARKKLTNLSHHSLEILKHYYGIKNKSHNALEDCKTNAIVYQRLRDDILEQVEADYSDIVQTLAGLNFAISGYFSGYSRADVKEIIMSHGGKVKSTVTKDTNYLVDGTQTSDKLTDGVHSGKELKAQKYGTKMIGITELKEMANG</sequence>
<dbReference type="InterPro" id="IPR036397">
    <property type="entry name" value="RNaseH_sf"/>
</dbReference>
<dbReference type="Gene3D" id="3.30.420.10">
    <property type="entry name" value="Ribonuclease H-like superfamily/Ribonuclease H"/>
    <property type="match status" value="1"/>
</dbReference>
<dbReference type="GO" id="GO:0003677">
    <property type="term" value="F:DNA binding"/>
    <property type="evidence" value="ECO:0007669"/>
    <property type="project" value="InterPro"/>
</dbReference>
<keyword evidence="1" id="KW-0808">Transferase</keyword>
<keyword evidence="5 11" id="KW-0378">Hydrolase</keyword>
<proteinExistence type="predicted"/>
<dbReference type="Pfam" id="PF00533">
    <property type="entry name" value="BRCT"/>
    <property type="match status" value="1"/>
</dbReference>
<dbReference type="SUPFAM" id="SSF53098">
    <property type="entry name" value="Ribonuclease H-like"/>
    <property type="match status" value="1"/>
</dbReference>
<feature type="transmembrane region" description="Helical" evidence="9">
    <location>
        <begin position="7"/>
        <end position="24"/>
    </location>
</feature>
<evidence type="ECO:0000256" key="2">
    <source>
        <dbReference type="ARBA" id="ARBA00022695"/>
    </source>
</evidence>
<organism evidence="11">
    <name type="scientific">Limosilactobacillus allomucosae</name>
    <dbReference type="NCBI Taxonomy" id="3142938"/>
    <lineage>
        <taxon>Bacteria</taxon>
        <taxon>Bacillati</taxon>
        <taxon>Bacillota</taxon>
        <taxon>Bacilli</taxon>
        <taxon>Lactobacillales</taxon>
        <taxon>Lactobacillaceae</taxon>
        <taxon>Limosilactobacillus</taxon>
    </lineage>
</organism>
<feature type="region of interest" description="Disordered" evidence="8">
    <location>
        <begin position="65"/>
        <end position="128"/>
    </location>
</feature>
<keyword evidence="9" id="KW-0812">Transmembrane</keyword>
<dbReference type="SMART" id="SM00292">
    <property type="entry name" value="BRCT"/>
    <property type="match status" value="1"/>
</dbReference>
<dbReference type="NCBIfam" id="TIGR00573">
    <property type="entry name" value="dnaq"/>
    <property type="match status" value="1"/>
</dbReference>
<gene>
    <name evidence="11" type="ORF">ABC765_05550</name>
</gene>
<dbReference type="InterPro" id="IPR006054">
    <property type="entry name" value="DnaQ"/>
</dbReference>
<evidence type="ECO:0000313" key="11">
    <source>
        <dbReference type="EMBL" id="XBG96539.1"/>
    </source>
</evidence>
<evidence type="ECO:0000259" key="10">
    <source>
        <dbReference type="PROSITE" id="PS50172"/>
    </source>
</evidence>
<feature type="domain" description="BRCT" evidence="10">
    <location>
        <begin position="332"/>
        <end position="388"/>
    </location>
</feature>